<reference evidence="7" key="1">
    <citation type="journal article" date="2019" name="Int. J. Syst. Evol. Microbiol.">
        <title>The Global Catalogue of Microorganisms (GCM) 10K type strain sequencing project: providing services to taxonomists for standard genome sequencing and annotation.</title>
        <authorList>
            <consortium name="The Broad Institute Genomics Platform"/>
            <consortium name="The Broad Institute Genome Sequencing Center for Infectious Disease"/>
            <person name="Wu L."/>
            <person name="Ma J."/>
        </authorList>
    </citation>
    <scope>NUCLEOTIDE SEQUENCE [LARGE SCALE GENOMIC DNA]</scope>
    <source>
        <strain evidence="7">CECT 8472</strain>
    </source>
</reference>
<proteinExistence type="predicted"/>
<dbReference type="EMBL" id="JBHSCW010000003">
    <property type="protein sequence ID" value="MFC4351205.1"/>
    <property type="molecule type" value="Genomic_DNA"/>
</dbReference>
<dbReference type="InterPro" id="IPR039422">
    <property type="entry name" value="MarR/SlyA-like"/>
</dbReference>
<comment type="caution">
    <text evidence="6">The sequence shown here is derived from an EMBL/GenBank/DDBJ whole genome shotgun (WGS) entry which is preliminary data.</text>
</comment>
<dbReference type="InterPro" id="IPR000835">
    <property type="entry name" value="HTH_MarR-typ"/>
</dbReference>
<evidence type="ECO:0000313" key="7">
    <source>
        <dbReference type="Proteomes" id="UP001595799"/>
    </source>
</evidence>
<dbReference type="PROSITE" id="PS50995">
    <property type="entry name" value="HTH_MARR_2"/>
    <property type="match status" value="1"/>
</dbReference>
<dbReference type="InterPro" id="IPR036390">
    <property type="entry name" value="WH_DNA-bd_sf"/>
</dbReference>
<evidence type="ECO:0000256" key="4">
    <source>
        <dbReference type="SAM" id="MobiDB-lite"/>
    </source>
</evidence>
<keyword evidence="2" id="KW-0238">DNA-binding</keyword>
<dbReference type="Proteomes" id="UP001595799">
    <property type="component" value="Unassembled WGS sequence"/>
</dbReference>
<evidence type="ECO:0000256" key="3">
    <source>
        <dbReference type="ARBA" id="ARBA00023163"/>
    </source>
</evidence>
<feature type="compositionally biased region" description="Basic and acidic residues" evidence="4">
    <location>
        <begin position="10"/>
        <end position="21"/>
    </location>
</feature>
<gene>
    <name evidence="6" type="ORF">ACFOW6_06565</name>
</gene>
<dbReference type="PANTHER" id="PTHR33164:SF43">
    <property type="entry name" value="HTH-TYPE TRANSCRIPTIONAL REPRESSOR YETL"/>
    <property type="match status" value="1"/>
</dbReference>
<dbReference type="SUPFAM" id="SSF46785">
    <property type="entry name" value="Winged helix' DNA-binding domain"/>
    <property type="match status" value="1"/>
</dbReference>
<dbReference type="SMART" id="SM00347">
    <property type="entry name" value="HTH_MARR"/>
    <property type="match status" value="1"/>
</dbReference>
<keyword evidence="3" id="KW-0804">Transcription</keyword>
<dbReference type="RefSeq" id="WP_382421543.1">
    <property type="nucleotide sequence ID" value="NZ_JBHSCW010000003.1"/>
</dbReference>
<dbReference type="PRINTS" id="PR00598">
    <property type="entry name" value="HTHMARR"/>
</dbReference>
<keyword evidence="7" id="KW-1185">Reference proteome</keyword>
<protein>
    <submittedName>
        <fullName evidence="6">MarR family winged helix-turn-helix transcriptional regulator</fullName>
    </submittedName>
</protein>
<evidence type="ECO:0000313" key="6">
    <source>
        <dbReference type="EMBL" id="MFC4351205.1"/>
    </source>
</evidence>
<feature type="region of interest" description="Disordered" evidence="4">
    <location>
        <begin position="1"/>
        <end position="23"/>
    </location>
</feature>
<evidence type="ECO:0000256" key="2">
    <source>
        <dbReference type="ARBA" id="ARBA00023125"/>
    </source>
</evidence>
<sequence>MESDLSGTKAADKNIANKEPGRTAGSSVALWPSLMACHNLISGEIRLRLRRKYSLTLPRYELMAQLNAQEEGLSMGELSRRLMVSNGNITGITDRLVSEDLVVRYSLPSDRRTHYVKLTPKGQEILQAISKSYNEWLEEFLEGIGPDQAGELDRLLRLLRHSVNTRINLAP</sequence>
<evidence type="ECO:0000256" key="1">
    <source>
        <dbReference type="ARBA" id="ARBA00023015"/>
    </source>
</evidence>
<dbReference type="InterPro" id="IPR023187">
    <property type="entry name" value="Tscrpt_reg_MarR-type_CS"/>
</dbReference>
<organism evidence="6 7">
    <name type="scientific">Fodinicurvata halophila</name>
    <dbReference type="NCBI Taxonomy" id="1419723"/>
    <lineage>
        <taxon>Bacteria</taxon>
        <taxon>Pseudomonadati</taxon>
        <taxon>Pseudomonadota</taxon>
        <taxon>Alphaproteobacteria</taxon>
        <taxon>Rhodospirillales</taxon>
        <taxon>Rhodovibrionaceae</taxon>
        <taxon>Fodinicurvata</taxon>
    </lineage>
</organism>
<dbReference type="Pfam" id="PF01047">
    <property type="entry name" value="MarR"/>
    <property type="match status" value="1"/>
</dbReference>
<dbReference type="InterPro" id="IPR036388">
    <property type="entry name" value="WH-like_DNA-bd_sf"/>
</dbReference>
<keyword evidence="1" id="KW-0805">Transcription regulation</keyword>
<dbReference type="Gene3D" id="1.10.10.10">
    <property type="entry name" value="Winged helix-like DNA-binding domain superfamily/Winged helix DNA-binding domain"/>
    <property type="match status" value="1"/>
</dbReference>
<evidence type="ECO:0000259" key="5">
    <source>
        <dbReference type="PROSITE" id="PS50995"/>
    </source>
</evidence>
<dbReference type="PROSITE" id="PS01117">
    <property type="entry name" value="HTH_MARR_1"/>
    <property type="match status" value="1"/>
</dbReference>
<feature type="domain" description="HTH marR-type" evidence="5">
    <location>
        <begin position="27"/>
        <end position="164"/>
    </location>
</feature>
<dbReference type="PANTHER" id="PTHR33164">
    <property type="entry name" value="TRANSCRIPTIONAL REGULATOR, MARR FAMILY"/>
    <property type="match status" value="1"/>
</dbReference>
<name>A0ABV8UKU7_9PROT</name>
<accession>A0ABV8UKU7</accession>